<organism evidence="4">
    <name type="scientific">Schistocephalus solidus</name>
    <name type="common">Tapeworm</name>
    <dbReference type="NCBI Taxonomy" id="70667"/>
    <lineage>
        <taxon>Eukaryota</taxon>
        <taxon>Metazoa</taxon>
        <taxon>Spiralia</taxon>
        <taxon>Lophotrochozoa</taxon>
        <taxon>Platyhelminthes</taxon>
        <taxon>Cestoda</taxon>
        <taxon>Eucestoda</taxon>
        <taxon>Diphyllobothriidea</taxon>
        <taxon>Diphyllobothriidae</taxon>
        <taxon>Schistocephalus</taxon>
    </lineage>
</organism>
<dbReference type="OrthoDB" id="6267905at2759"/>
<dbReference type="InterPro" id="IPR027417">
    <property type="entry name" value="P-loop_NTPase"/>
</dbReference>
<reference evidence="4" key="1">
    <citation type="submission" date="2016-06" db="UniProtKB">
        <authorList>
            <consortium name="WormBaseParasite"/>
        </authorList>
    </citation>
    <scope>IDENTIFICATION</scope>
</reference>
<dbReference type="WBParaSite" id="SSLN_0001552901-mRNA-1">
    <property type="protein sequence ID" value="SSLN_0001552901-mRNA-1"/>
    <property type="gene ID" value="SSLN_0001552901"/>
</dbReference>
<dbReference type="SUPFAM" id="SSF52540">
    <property type="entry name" value="P-loop containing nucleoside triphosphate hydrolases"/>
    <property type="match status" value="2"/>
</dbReference>
<gene>
    <name evidence="2" type="ORF">SSLN_LOCUS14968</name>
</gene>
<reference evidence="2 3" key="2">
    <citation type="submission" date="2018-11" db="EMBL/GenBank/DDBJ databases">
        <authorList>
            <consortium name="Pathogen Informatics"/>
        </authorList>
    </citation>
    <scope>NUCLEOTIDE SEQUENCE [LARGE SCALE GENOMIC DNA]</scope>
    <source>
        <strain evidence="2 3">NST_G2</strain>
    </source>
</reference>
<keyword evidence="3" id="KW-1185">Reference proteome</keyword>
<accession>A0A183TES0</accession>
<sequence>MKSGRRSTQTTNKEKLSARPYQVEMAEIAKHESVIIKLNTGLGKTFIAVIVIKHHLPETYKPLSQGGKRIVFICKTGKSLVPPVDYIPQTRALAGGRIATCSRRFAQTTKQEKLSARPYQVEMAEIAKRESVIIKLNTGLGKTFIAVIVIKHHLPETYKPLSQGGKRIVFICKTVHLVYQHAEFLRSQLPVPSEEIGIFHGTVAPGVWIDSWDQNVWRGQLEKHRVLVATAGVFRDVLNHKKVSLNDICLLIFDECHHADPDTNSDFTDICQHLHAFPSGCWLPDYSRGPKVLGLTASVVNNVKQGTPLDSTLRRLEALMRARLITSEDSSIAAVMGKREQSIVPYLSGGSQTRVGEAYYQVWQTLAEGVKTLSR</sequence>
<proteinExistence type="predicted"/>
<evidence type="ECO:0000313" key="3">
    <source>
        <dbReference type="Proteomes" id="UP000275846"/>
    </source>
</evidence>
<feature type="domain" description="Helicase ATP-binding" evidence="1">
    <location>
        <begin position="123"/>
        <end position="317"/>
    </location>
</feature>
<name>A0A183TES0_SCHSO</name>
<evidence type="ECO:0000313" key="2">
    <source>
        <dbReference type="EMBL" id="VDM01354.1"/>
    </source>
</evidence>
<dbReference type="GO" id="GO:0003676">
    <property type="term" value="F:nucleic acid binding"/>
    <property type="evidence" value="ECO:0007669"/>
    <property type="project" value="InterPro"/>
</dbReference>
<dbReference type="GO" id="GO:0005524">
    <property type="term" value="F:ATP binding"/>
    <property type="evidence" value="ECO:0007669"/>
    <property type="project" value="InterPro"/>
</dbReference>
<dbReference type="AlphaFoldDB" id="A0A183TES0"/>
<dbReference type="InterPro" id="IPR014001">
    <property type="entry name" value="Helicase_ATP-bd"/>
</dbReference>
<protein>
    <submittedName>
        <fullName evidence="4">Helicase ATP-binding domain-containing protein</fullName>
    </submittedName>
</protein>
<dbReference type="PANTHER" id="PTHR14074:SF16">
    <property type="entry name" value="ANTIVIRAL INNATE IMMUNE RESPONSE RECEPTOR RIG-I"/>
    <property type="match status" value="1"/>
</dbReference>
<dbReference type="PROSITE" id="PS51192">
    <property type="entry name" value="HELICASE_ATP_BIND_1"/>
    <property type="match status" value="1"/>
</dbReference>
<dbReference type="GO" id="GO:0005737">
    <property type="term" value="C:cytoplasm"/>
    <property type="evidence" value="ECO:0007669"/>
    <property type="project" value="TreeGrafter"/>
</dbReference>
<dbReference type="InterPro" id="IPR051363">
    <property type="entry name" value="RLR_Helicase"/>
</dbReference>
<dbReference type="Pfam" id="PF00270">
    <property type="entry name" value="DEAD"/>
    <property type="match status" value="1"/>
</dbReference>
<dbReference type="Proteomes" id="UP000275846">
    <property type="component" value="Unassembled WGS sequence"/>
</dbReference>
<evidence type="ECO:0000259" key="1">
    <source>
        <dbReference type="PROSITE" id="PS51192"/>
    </source>
</evidence>
<evidence type="ECO:0000313" key="4">
    <source>
        <dbReference type="WBParaSite" id="SSLN_0001552901-mRNA-1"/>
    </source>
</evidence>
<dbReference type="SMART" id="SM00487">
    <property type="entry name" value="DEXDc"/>
    <property type="match status" value="1"/>
</dbReference>
<dbReference type="Gene3D" id="3.40.50.300">
    <property type="entry name" value="P-loop containing nucleotide triphosphate hydrolases"/>
    <property type="match status" value="2"/>
</dbReference>
<dbReference type="PANTHER" id="PTHR14074">
    <property type="entry name" value="HELICASE WITH DEATH DOMAIN-RELATED"/>
    <property type="match status" value="1"/>
</dbReference>
<dbReference type="STRING" id="70667.A0A183TES0"/>
<dbReference type="EMBL" id="UYSU01039478">
    <property type="protein sequence ID" value="VDM01354.1"/>
    <property type="molecule type" value="Genomic_DNA"/>
</dbReference>
<dbReference type="InterPro" id="IPR011545">
    <property type="entry name" value="DEAD/DEAH_box_helicase_dom"/>
</dbReference>